<dbReference type="PANTHER" id="PTHR11820">
    <property type="entry name" value="ACYLPYRUVASE"/>
    <property type="match status" value="1"/>
</dbReference>
<organism evidence="3 4">
    <name type="scientific">Ferrimonas lipolytica</name>
    <dbReference type="NCBI Taxonomy" id="2724191"/>
    <lineage>
        <taxon>Bacteria</taxon>
        <taxon>Pseudomonadati</taxon>
        <taxon>Pseudomonadota</taxon>
        <taxon>Gammaproteobacteria</taxon>
        <taxon>Alteromonadales</taxon>
        <taxon>Ferrimonadaceae</taxon>
        <taxon>Ferrimonas</taxon>
    </lineage>
</organism>
<name>A0A6H1UG63_9GAMM</name>
<dbReference type="AlphaFoldDB" id="A0A6H1UG63"/>
<dbReference type="SUPFAM" id="SSF56529">
    <property type="entry name" value="FAH"/>
    <property type="match status" value="1"/>
</dbReference>
<dbReference type="GO" id="GO:0018773">
    <property type="term" value="F:acetylpyruvate hydrolase activity"/>
    <property type="evidence" value="ECO:0007669"/>
    <property type="project" value="TreeGrafter"/>
</dbReference>
<gene>
    <name evidence="3" type="ORF">HER31_10145</name>
</gene>
<dbReference type="PANTHER" id="PTHR11820:SF7">
    <property type="entry name" value="ACYLPYRUVASE FAHD1, MITOCHONDRIAL"/>
    <property type="match status" value="1"/>
</dbReference>
<dbReference type="Pfam" id="PF01557">
    <property type="entry name" value="FAA_hydrolase"/>
    <property type="match status" value="1"/>
</dbReference>
<proteinExistence type="predicted"/>
<keyword evidence="3" id="KW-0378">Hydrolase</keyword>
<dbReference type="KEGG" id="fes:HER31_10145"/>
<evidence type="ECO:0000256" key="1">
    <source>
        <dbReference type="ARBA" id="ARBA00022723"/>
    </source>
</evidence>
<dbReference type="InterPro" id="IPR011234">
    <property type="entry name" value="Fumarylacetoacetase-like_C"/>
</dbReference>
<evidence type="ECO:0000259" key="2">
    <source>
        <dbReference type="Pfam" id="PF01557"/>
    </source>
</evidence>
<keyword evidence="1" id="KW-0479">Metal-binding</keyword>
<dbReference type="RefSeq" id="WP_168660467.1">
    <property type="nucleotide sequence ID" value="NZ_CP051180.1"/>
</dbReference>
<dbReference type="Proteomes" id="UP000501602">
    <property type="component" value="Chromosome"/>
</dbReference>
<sequence>MPIRFNQQPLQPEKVICVGRNYLDHISELGNEVPQQMVLFIKPGSAIADSLCSHHQEPLHYEAELSFLIQQGKPVAVAVGLDLTKRGLQQTLKQQQLPWERAKAFPGSALFSEFVTLPTELKQLRFELSIDDHLVQSGNPELMIHSVDNILEEIHWALPLADNDIIMTGTPKGVGVIPANAQFTVKLWQQQQLLTSKTWVAT</sequence>
<keyword evidence="4" id="KW-1185">Reference proteome</keyword>
<reference evidence="3 4" key="1">
    <citation type="submission" date="2020-04" db="EMBL/GenBank/DDBJ databases">
        <title>Ferrimonas sp. S7 isolated from sea water.</title>
        <authorList>
            <person name="Bae S.S."/>
            <person name="Baek K."/>
        </authorList>
    </citation>
    <scope>NUCLEOTIDE SEQUENCE [LARGE SCALE GENOMIC DNA]</scope>
    <source>
        <strain evidence="3 4">S7</strain>
    </source>
</reference>
<evidence type="ECO:0000313" key="3">
    <source>
        <dbReference type="EMBL" id="QIZ77206.1"/>
    </source>
</evidence>
<dbReference type="GO" id="GO:0046872">
    <property type="term" value="F:metal ion binding"/>
    <property type="evidence" value="ECO:0007669"/>
    <property type="project" value="UniProtKB-KW"/>
</dbReference>
<dbReference type="Gene3D" id="3.90.850.10">
    <property type="entry name" value="Fumarylacetoacetase-like, C-terminal domain"/>
    <property type="match status" value="1"/>
</dbReference>
<evidence type="ECO:0000313" key="4">
    <source>
        <dbReference type="Proteomes" id="UP000501602"/>
    </source>
</evidence>
<dbReference type="InterPro" id="IPR036663">
    <property type="entry name" value="Fumarylacetoacetase_C_sf"/>
</dbReference>
<protein>
    <submittedName>
        <fullName evidence="3">FAA hydrolase family protein</fullName>
    </submittedName>
</protein>
<dbReference type="EMBL" id="CP051180">
    <property type="protein sequence ID" value="QIZ77206.1"/>
    <property type="molecule type" value="Genomic_DNA"/>
</dbReference>
<accession>A0A6H1UG63</accession>
<feature type="domain" description="Fumarylacetoacetase-like C-terminal" evidence="2">
    <location>
        <begin position="14"/>
        <end position="179"/>
    </location>
</feature>